<feature type="active site" description="Proton acceptor" evidence="8">
    <location>
        <position position="26"/>
    </location>
</feature>
<dbReference type="PIRSF" id="PIRSF001399">
    <property type="entry name" value="DHquinase_II"/>
    <property type="match status" value="1"/>
</dbReference>
<evidence type="ECO:0000313" key="10">
    <source>
        <dbReference type="Proteomes" id="UP001314796"/>
    </source>
</evidence>
<dbReference type="PANTHER" id="PTHR21272">
    <property type="entry name" value="CATABOLIC 3-DEHYDROQUINASE"/>
    <property type="match status" value="1"/>
</dbReference>
<evidence type="ECO:0000256" key="4">
    <source>
        <dbReference type="ARBA" id="ARBA00011193"/>
    </source>
</evidence>
<feature type="active site" description="Proton donor" evidence="8">
    <location>
        <position position="102"/>
    </location>
</feature>
<keyword evidence="10" id="KW-1185">Reference proteome</keyword>
<comment type="pathway">
    <text evidence="2 8">Metabolic intermediate biosynthesis; chorismate biosynthesis; chorismate from D-erythrose 4-phosphate and phosphoenolpyruvate: step 3/7.</text>
</comment>
<keyword evidence="6 8" id="KW-0057">Aromatic amino acid biosynthesis</keyword>
<dbReference type="HAMAP" id="MF_00169">
    <property type="entry name" value="AroQ"/>
    <property type="match status" value="1"/>
</dbReference>
<evidence type="ECO:0000256" key="1">
    <source>
        <dbReference type="ARBA" id="ARBA00001864"/>
    </source>
</evidence>
<evidence type="ECO:0000313" key="9">
    <source>
        <dbReference type="EMBL" id="MBM7613991.1"/>
    </source>
</evidence>
<comment type="caution">
    <text evidence="9">The sequence shown here is derived from an EMBL/GenBank/DDBJ whole genome shotgun (WGS) entry which is preliminary data.</text>
</comment>
<dbReference type="EMBL" id="JAFBEE010000002">
    <property type="protein sequence ID" value="MBM7613991.1"/>
    <property type="molecule type" value="Genomic_DNA"/>
</dbReference>
<feature type="binding site" evidence="8">
    <location>
        <position position="82"/>
    </location>
    <ligand>
        <name>substrate</name>
    </ligand>
</feature>
<evidence type="ECO:0000256" key="7">
    <source>
        <dbReference type="ARBA" id="ARBA00023239"/>
    </source>
</evidence>
<evidence type="ECO:0000256" key="2">
    <source>
        <dbReference type="ARBA" id="ARBA00004902"/>
    </source>
</evidence>
<evidence type="ECO:0000256" key="8">
    <source>
        <dbReference type="HAMAP-Rule" id="MF_00169"/>
    </source>
</evidence>
<dbReference type="NCBIfam" id="NF003805">
    <property type="entry name" value="PRK05395.1-2"/>
    <property type="match status" value="1"/>
</dbReference>
<name>A0ABS2NM42_9FIRM</name>
<dbReference type="NCBIfam" id="NF003806">
    <property type="entry name" value="PRK05395.1-3"/>
    <property type="match status" value="1"/>
</dbReference>
<evidence type="ECO:0000256" key="5">
    <source>
        <dbReference type="ARBA" id="ARBA00012060"/>
    </source>
</evidence>
<feature type="binding site" evidence="8">
    <location>
        <position position="113"/>
    </location>
    <ligand>
        <name>substrate</name>
    </ligand>
</feature>
<dbReference type="GO" id="GO:0003855">
    <property type="term" value="F:3-dehydroquinate dehydratase activity"/>
    <property type="evidence" value="ECO:0007669"/>
    <property type="project" value="UniProtKB-EC"/>
</dbReference>
<dbReference type="InterPro" id="IPR001874">
    <property type="entry name" value="DHquinase_II"/>
</dbReference>
<comment type="function">
    <text evidence="8">Catalyzes a trans-dehydration via an enolate intermediate.</text>
</comment>
<evidence type="ECO:0000256" key="3">
    <source>
        <dbReference type="ARBA" id="ARBA00011037"/>
    </source>
</evidence>
<dbReference type="PROSITE" id="PS01029">
    <property type="entry name" value="DEHYDROQUINASE_II"/>
    <property type="match status" value="1"/>
</dbReference>
<dbReference type="NCBIfam" id="TIGR01088">
    <property type="entry name" value="aroQ"/>
    <property type="match status" value="1"/>
</dbReference>
<sequence length="146" mass="16213">MTIVEKYLVIHGPNLNLLGTREPEVYGTVSLQEINEKLRLSADKYGVKLVILQSNSEGEIIDILHQHRDAKGIIINPAAYSHYSIAIHDAIKAINVPTVEVHLSNIYGREEFRRHSVVSPACIGQISGFGYLSYLLALEALMSSDK</sequence>
<feature type="binding site" evidence="8">
    <location>
        <begin position="103"/>
        <end position="104"/>
    </location>
    <ligand>
        <name>substrate</name>
    </ligand>
</feature>
<comment type="similarity">
    <text evidence="3 8">Belongs to the type-II 3-dehydroquinase family.</text>
</comment>
<proteinExistence type="inferred from homology"/>
<evidence type="ECO:0000256" key="6">
    <source>
        <dbReference type="ARBA" id="ARBA00023141"/>
    </source>
</evidence>
<feature type="site" description="Transition state stabilizer" evidence="8">
    <location>
        <position position="21"/>
    </location>
</feature>
<dbReference type="Pfam" id="PF01220">
    <property type="entry name" value="DHquinase_II"/>
    <property type="match status" value="1"/>
</dbReference>
<dbReference type="InterPro" id="IPR036441">
    <property type="entry name" value="DHquinase_II_sf"/>
</dbReference>
<dbReference type="Gene3D" id="3.40.50.9100">
    <property type="entry name" value="Dehydroquinase, class II"/>
    <property type="match status" value="1"/>
</dbReference>
<dbReference type="CDD" id="cd00466">
    <property type="entry name" value="DHQase_II"/>
    <property type="match status" value="1"/>
</dbReference>
<feature type="binding site" evidence="8">
    <location>
        <position position="76"/>
    </location>
    <ligand>
        <name>substrate</name>
    </ligand>
</feature>
<dbReference type="Proteomes" id="UP001314796">
    <property type="component" value="Unassembled WGS sequence"/>
</dbReference>
<comment type="subunit">
    <text evidence="4 8">Homododecamer.</text>
</comment>
<feature type="binding site" evidence="8">
    <location>
        <position position="89"/>
    </location>
    <ligand>
        <name>substrate</name>
    </ligand>
</feature>
<protein>
    <recommendedName>
        <fullName evidence="5 8">3-dehydroquinate dehydratase</fullName>
        <shortName evidence="8">3-dehydroquinase</shortName>
        <ecNumber evidence="5 8">4.2.1.10</ecNumber>
    </recommendedName>
    <alternativeName>
        <fullName evidence="8">Type II DHQase</fullName>
    </alternativeName>
</protein>
<dbReference type="InterPro" id="IPR018509">
    <property type="entry name" value="DHquinase_II_CS"/>
</dbReference>
<gene>
    <name evidence="8" type="primary">aroQ</name>
    <name evidence="9" type="ORF">JOC73_000500</name>
</gene>
<dbReference type="PANTHER" id="PTHR21272:SF3">
    <property type="entry name" value="CATABOLIC 3-DEHYDROQUINASE"/>
    <property type="match status" value="1"/>
</dbReference>
<reference evidence="9 10" key="1">
    <citation type="submission" date="2021-01" db="EMBL/GenBank/DDBJ databases">
        <title>Genomic Encyclopedia of Type Strains, Phase IV (KMG-IV): sequencing the most valuable type-strain genomes for metagenomic binning, comparative biology and taxonomic classification.</title>
        <authorList>
            <person name="Goeker M."/>
        </authorList>
    </citation>
    <scope>NUCLEOTIDE SEQUENCE [LARGE SCALE GENOMIC DNA]</scope>
    <source>
        <strain evidence="9 10">DSM 25890</strain>
    </source>
</reference>
<accession>A0ABS2NM42</accession>
<dbReference type="EC" id="4.2.1.10" evidence="5 8"/>
<dbReference type="NCBIfam" id="NF003807">
    <property type="entry name" value="PRK05395.1-4"/>
    <property type="match status" value="1"/>
</dbReference>
<keyword evidence="8" id="KW-0028">Amino-acid biosynthesis</keyword>
<comment type="catalytic activity">
    <reaction evidence="1 8">
        <text>3-dehydroquinate = 3-dehydroshikimate + H2O</text>
        <dbReference type="Rhea" id="RHEA:21096"/>
        <dbReference type="ChEBI" id="CHEBI:15377"/>
        <dbReference type="ChEBI" id="CHEBI:16630"/>
        <dbReference type="ChEBI" id="CHEBI:32364"/>
        <dbReference type="EC" id="4.2.1.10"/>
    </reaction>
</comment>
<dbReference type="SUPFAM" id="SSF52304">
    <property type="entry name" value="Type II 3-dehydroquinate dehydratase"/>
    <property type="match status" value="1"/>
</dbReference>
<organism evidence="9 10">
    <name type="scientific">Alkaliphilus hydrothermalis</name>
    <dbReference type="NCBI Taxonomy" id="1482730"/>
    <lineage>
        <taxon>Bacteria</taxon>
        <taxon>Bacillati</taxon>
        <taxon>Bacillota</taxon>
        <taxon>Clostridia</taxon>
        <taxon>Peptostreptococcales</taxon>
        <taxon>Natronincolaceae</taxon>
        <taxon>Alkaliphilus</taxon>
    </lineage>
</organism>
<keyword evidence="7 8" id="KW-0456">Lyase</keyword>